<sequence>PNELLEESQYSYEEYILDVDDKQNRAASASSSDSSATTVIAQNNELNSSNREKSVVVNNQRISSWPPVPDDVVAIDVQYENDEKIRLSQSQVSDRSAR</sequence>
<evidence type="ECO:0000313" key="2">
    <source>
        <dbReference type="EMBL" id="CAF5054749.1"/>
    </source>
</evidence>
<dbReference type="Proteomes" id="UP000663848">
    <property type="component" value="Unassembled WGS sequence"/>
</dbReference>
<dbReference type="EMBL" id="CAJOBR010052729">
    <property type="protein sequence ID" value="CAF5054749.1"/>
    <property type="molecule type" value="Genomic_DNA"/>
</dbReference>
<evidence type="ECO:0000313" key="3">
    <source>
        <dbReference type="Proteomes" id="UP000663848"/>
    </source>
</evidence>
<feature type="compositionally biased region" description="Low complexity" evidence="1">
    <location>
        <begin position="26"/>
        <end position="36"/>
    </location>
</feature>
<comment type="caution">
    <text evidence="2">The sequence shown here is derived from an EMBL/GenBank/DDBJ whole genome shotgun (WGS) entry which is preliminary data.</text>
</comment>
<feature type="non-terminal residue" evidence="2">
    <location>
        <position position="98"/>
    </location>
</feature>
<feature type="compositionally biased region" description="Polar residues" evidence="1">
    <location>
        <begin position="37"/>
        <end position="49"/>
    </location>
</feature>
<evidence type="ECO:0000256" key="1">
    <source>
        <dbReference type="SAM" id="MobiDB-lite"/>
    </source>
</evidence>
<protein>
    <submittedName>
        <fullName evidence="2">Uncharacterized protein</fullName>
    </submittedName>
</protein>
<organism evidence="2 3">
    <name type="scientific">Rotaria socialis</name>
    <dbReference type="NCBI Taxonomy" id="392032"/>
    <lineage>
        <taxon>Eukaryota</taxon>
        <taxon>Metazoa</taxon>
        <taxon>Spiralia</taxon>
        <taxon>Gnathifera</taxon>
        <taxon>Rotifera</taxon>
        <taxon>Eurotatoria</taxon>
        <taxon>Bdelloidea</taxon>
        <taxon>Philodinida</taxon>
        <taxon>Philodinidae</taxon>
        <taxon>Rotaria</taxon>
    </lineage>
</organism>
<feature type="region of interest" description="Disordered" evidence="1">
    <location>
        <begin position="23"/>
        <end position="52"/>
    </location>
</feature>
<feature type="non-terminal residue" evidence="2">
    <location>
        <position position="1"/>
    </location>
</feature>
<dbReference type="AlphaFoldDB" id="A0A822CZ99"/>
<gene>
    <name evidence="2" type="ORF">QYT958_LOCUS42287</name>
</gene>
<reference evidence="2" key="1">
    <citation type="submission" date="2021-02" db="EMBL/GenBank/DDBJ databases">
        <authorList>
            <person name="Nowell W R."/>
        </authorList>
    </citation>
    <scope>NUCLEOTIDE SEQUENCE</scope>
</reference>
<name>A0A822CZ99_9BILA</name>
<proteinExistence type="predicted"/>
<accession>A0A822CZ99</accession>